<dbReference type="InterPro" id="IPR025247">
    <property type="entry name" value="EcoRI-like_methylase"/>
</dbReference>
<sequence length="335" mass="39322">MAGNNSLTRAKADKEDEFYTQISDIEKELKHYTSHFKGKHVFCNCDDPEESSFWRYFTLNFKRLGLSRLTSTHYMENGQSYRLDIYKNVPDEAKNKPTFLTLEGSNIDLPLGYITNLEGDGDFRSDESIAILKECDIVVTNPPFSLFREFIAQLFKYQKDFLIIGNQNAITYKEIFGYLQSKQMWLGANYGDMAFKVPAHYEPRKTRFWIDETGQKWRSLGNICWFTNLDFKQRHEELILYKSYTPEEYPEYDNYHAINIDKVAEIPFDYDGVMGVPITFMCKYNPEQFEIIWTTDRGGDGQLEKIKKPHSRYDAPIINGNGKYKRIIIKRKASK</sequence>
<keyword evidence="1" id="KW-0808">Transferase</keyword>
<dbReference type="RefSeq" id="WP_259136767.1">
    <property type="nucleotide sequence ID" value="NZ_JANUXX010000001.1"/>
</dbReference>
<dbReference type="Pfam" id="PF13651">
    <property type="entry name" value="EcoRI_methylase"/>
    <property type="match status" value="1"/>
</dbReference>
<evidence type="ECO:0000313" key="1">
    <source>
        <dbReference type="EMBL" id="MCS4487595.1"/>
    </source>
</evidence>
<keyword evidence="2" id="KW-1185">Reference proteome</keyword>
<name>A0ABT2F5D2_9STRE</name>
<evidence type="ECO:0000313" key="2">
    <source>
        <dbReference type="Proteomes" id="UP001206548"/>
    </source>
</evidence>
<proteinExistence type="predicted"/>
<accession>A0ABT2F5D2</accession>
<dbReference type="GO" id="GO:0008168">
    <property type="term" value="F:methyltransferase activity"/>
    <property type="evidence" value="ECO:0007669"/>
    <property type="project" value="UniProtKB-KW"/>
</dbReference>
<keyword evidence="1" id="KW-0489">Methyltransferase</keyword>
<reference evidence="1 2" key="1">
    <citation type="journal article" date="2023" name="Int. J. Syst. Evol. Microbiol.">
        <title>Streptococcus sciuri sp. nov., Staphylococcus marylandisciuri sp. nov. and Staphylococcus americanisciuri sp. nov., isolated from faeces of eastern grey squirrel (Sciurus carolinensis).</title>
        <authorList>
            <person name="Volokhov D.V."/>
            <person name="Zagorodnyaya T.A."/>
            <person name="Furtak V.A."/>
            <person name="Nattanmai G."/>
            <person name="Randall L."/>
            <person name="Jose S."/>
            <person name="Gao Y."/>
            <person name="Eisenberg T."/>
            <person name="Delmonte P."/>
            <person name="Blom J."/>
            <person name="Mitchell K.K."/>
        </authorList>
    </citation>
    <scope>NUCLEOTIDE SEQUENCE [LARGE SCALE GENOMIC DNA]</scope>
    <source>
        <strain evidence="1 2">SQ9-PEA</strain>
    </source>
</reference>
<dbReference type="InterPro" id="IPR002052">
    <property type="entry name" value="DNA_methylase_N6_adenine_CS"/>
</dbReference>
<gene>
    <name evidence="1" type="ORF">NXS10_01195</name>
</gene>
<comment type="caution">
    <text evidence="1">The sequence shown here is derived from an EMBL/GenBank/DDBJ whole genome shotgun (WGS) entry which is preliminary data.</text>
</comment>
<dbReference type="GO" id="GO:0032259">
    <property type="term" value="P:methylation"/>
    <property type="evidence" value="ECO:0007669"/>
    <property type="project" value="UniProtKB-KW"/>
</dbReference>
<dbReference type="PROSITE" id="PS00092">
    <property type="entry name" value="N6_MTASE"/>
    <property type="match status" value="1"/>
</dbReference>
<organism evidence="1 2">
    <name type="scientific">Streptococcus sciuri</name>
    <dbReference type="NCBI Taxonomy" id="2973939"/>
    <lineage>
        <taxon>Bacteria</taxon>
        <taxon>Bacillati</taxon>
        <taxon>Bacillota</taxon>
        <taxon>Bacilli</taxon>
        <taxon>Lactobacillales</taxon>
        <taxon>Streptococcaceae</taxon>
        <taxon>Streptococcus</taxon>
    </lineage>
</organism>
<dbReference type="EMBL" id="JANUXX010000001">
    <property type="protein sequence ID" value="MCS4487595.1"/>
    <property type="molecule type" value="Genomic_DNA"/>
</dbReference>
<dbReference type="Proteomes" id="UP001206548">
    <property type="component" value="Unassembled WGS sequence"/>
</dbReference>
<protein>
    <submittedName>
        <fullName evidence="1">Adenine-specific methyltransferase EcoRI family protein</fullName>
    </submittedName>
</protein>